<name>A0ABS3YJC5_9BACT</name>
<dbReference type="RefSeq" id="WP_209147520.1">
    <property type="nucleotide sequence ID" value="NZ_JAGHKP010000003.1"/>
</dbReference>
<evidence type="ECO:0000259" key="8">
    <source>
        <dbReference type="Pfam" id="PF02308"/>
    </source>
</evidence>
<evidence type="ECO:0000256" key="3">
    <source>
        <dbReference type="ARBA" id="ARBA00022475"/>
    </source>
</evidence>
<comment type="similarity">
    <text evidence="2">Belongs to the MgtC/SapB family.</text>
</comment>
<keyword evidence="5 7" id="KW-1133">Transmembrane helix</keyword>
<proteinExistence type="inferred from homology"/>
<dbReference type="Pfam" id="PF02308">
    <property type="entry name" value="MgtC"/>
    <property type="match status" value="1"/>
</dbReference>
<feature type="transmembrane region" description="Helical" evidence="7">
    <location>
        <begin position="12"/>
        <end position="29"/>
    </location>
</feature>
<feature type="domain" description="MgtC/SapB/SrpB/YhiD N-terminal" evidence="8">
    <location>
        <begin position="17"/>
        <end position="137"/>
    </location>
</feature>
<keyword evidence="3" id="KW-1003">Cell membrane</keyword>
<dbReference type="InterPro" id="IPR049177">
    <property type="entry name" value="MgtC_SapB_SrpB_YhiD_N"/>
</dbReference>
<evidence type="ECO:0000256" key="5">
    <source>
        <dbReference type="ARBA" id="ARBA00022989"/>
    </source>
</evidence>
<dbReference type="InterPro" id="IPR003416">
    <property type="entry name" value="MgtC/SapB/SrpB/YhiD_fam"/>
</dbReference>
<feature type="transmembrane region" description="Helical" evidence="7">
    <location>
        <begin position="69"/>
        <end position="86"/>
    </location>
</feature>
<keyword evidence="6 7" id="KW-0472">Membrane</keyword>
<evidence type="ECO:0000256" key="2">
    <source>
        <dbReference type="ARBA" id="ARBA00009298"/>
    </source>
</evidence>
<gene>
    <name evidence="9" type="ORF">J7I43_19410</name>
</gene>
<comment type="subcellular location">
    <subcellularLocation>
        <location evidence="1">Cell membrane</location>
        <topology evidence="1">Multi-pass membrane protein</topology>
    </subcellularLocation>
</comment>
<evidence type="ECO:0000256" key="1">
    <source>
        <dbReference type="ARBA" id="ARBA00004651"/>
    </source>
</evidence>
<dbReference type="PANTHER" id="PTHR33778">
    <property type="entry name" value="PROTEIN MGTC"/>
    <property type="match status" value="1"/>
</dbReference>
<keyword evidence="10" id="KW-1185">Reference proteome</keyword>
<dbReference type="EMBL" id="JAGHKP010000003">
    <property type="protein sequence ID" value="MBO9154403.1"/>
    <property type="molecule type" value="Genomic_DNA"/>
</dbReference>
<evidence type="ECO:0000313" key="10">
    <source>
        <dbReference type="Proteomes" id="UP000679126"/>
    </source>
</evidence>
<dbReference type="PANTHER" id="PTHR33778:SF1">
    <property type="entry name" value="MAGNESIUM TRANSPORTER YHID-RELATED"/>
    <property type="match status" value="1"/>
</dbReference>
<organism evidence="9 10">
    <name type="scientific">Chitinophaga chungangae</name>
    <dbReference type="NCBI Taxonomy" id="2821488"/>
    <lineage>
        <taxon>Bacteria</taxon>
        <taxon>Pseudomonadati</taxon>
        <taxon>Bacteroidota</taxon>
        <taxon>Chitinophagia</taxon>
        <taxon>Chitinophagales</taxon>
        <taxon>Chitinophagaceae</taxon>
        <taxon>Chitinophaga</taxon>
    </lineage>
</organism>
<feature type="transmembrane region" description="Helical" evidence="7">
    <location>
        <begin position="38"/>
        <end position="57"/>
    </location>
</feature>
<comment type="caution">
    <text evidence="9">The sequence shown here is derived from an EMBL/GenBank/DDBJ whole genome shotgun (WGS) entry which is preliminary data.</text>
</comment>
<feature type="transmembrane region" description="Helical" evidence="7">
    <location>
        <begin position="117"/>
        <end position="136"/>
    </location>
</feature>
<dbReference type="Proteomes" id="UP000679126">
    <property type="component" value="Unassembled WGS sequence"/>
</dbReference>
<evidence type="ECO:0000256" key="6">
    <source>
        <dbReference type="ARBA" id="ARBA00023136"/>
    </source>
</evidence>
<protein>
    <submittedName>
        <fullName evidence="9">MgtC/SapB family protein</fullName>
    </submittedName>
</protein>
<evidence type="ECO:0000256" key="4">
    <source>
        <dbReference type="ARBA" id="ARBA00022692"/>
    </source>
</evidence>
<reference evidence="10" key="1">
    <citation type="submission" date="2021-03" db="EMBL/GenBank/DDBJ databases">
        <title>Assistant Professor.</title>
        <authorList>
            <person name="Huq M.A."/>
        </authorList>
    </citation>
    <scope>NUCLEOTIDE SEQUENCE [LARGE SCALE GENOMIC DNA]</scope>
    <source>
        <strain evidence="10">MAH-28</strain>
    </source>
</reference>
<keyword evidence="4 7" id="KW-0812">Transmembrane</keyword>
<accession>A0ABS3YJC5</accession>
<evidence type="ECO:0000256" key="7">
    <source>
        <dbReference type="SAM" id="Phobius"/>
    </source>
</evidence>
<sequence length="227" mass="24845">MMMEISHEIADVMIIRLSAATLAGFLLGLEREIHRKAAGVRTISLICLSSALFTMLSQQIGQGVSADRIASNILTGVGFIGAGVIFRGGFTIDGITTAAVIWISAAIGMAIGTGQYITAAGAVVITLLVLWMFSYAEDMIVNRRERKYYAVKYRQLNLSQEALEALFSGHQLKFTRLATGKQTDEKTGEVIYEGKYEISGPNRLISEMNDHLLQHPDVVQFDVELAK</sequence>
<evidence type="ECO:0000313" key="9">
    <source>
        <dbReference type="EMBL" id="MBO9154403.1"/>
    </source>
</evidence>
<dbReference type="PRINTS" id="PR01837">
    <property type="entry name" value="MGTCSAPBPROT"/>
</dbReference>